<protein>
    <submittedName>
        <fullName evidence="1">Uncharacterized protein</fullName>
    </submittedName>
</protein>
<keyword evidence="2" id="KW-1185">Reference proteome</keyword>
<comment type="caution">
    <text evidence="1">The sequence shown here is derived from an EMBL/GenBank/DDBJ whole genome shotgun (WGS) entry which is preliminary data.</text>
</comment>
<evidence type="ECO:0000313" key="1">
    <source>
        <dbReference type="EMBL" id="MDR7087620.1"/>
    </source>
</evidence>
<reference evidence="1 2" key="1">
    <citation type="submission" date="2023-07" db="EMBL/GenBank/DDBJ databases">
        <title>Sorghum-associated microbial communities from plants grown in Nebraska, USA.</title>
        <authorList>
            <person name="Schachtman D."/>
        </authorList>
    </citation>
    <scope>NUCLEOTIDE SEQUENCE [LARGE SCALE GENOMIC DNA]</scope>
    <source>
        <strain evidence="1 2">BE248</strain>
    </source>
</reference>
<accession>A0ABU1UR64</accession>
<name>A0ABU1UR64_9ACTN</name>
<dbReference type="Proteomes" id="UP001257739">
    <property type="component" value="Unassembled WGS sequence"/>
</dbReference>
<proteinExistence type="predicted"/>
<dbReference type="EMBL" id="JAVDWH010000001">
    <property type="protein sequence ID" value="MDR7087620.1"/>
    <property type="molecule type" value="Genomic_DNA"/>
</dbReference>
<evidence type="ECO:0000313" key="2">
    <source>
        <dbReference type="Proteomes" id="UP001257739"/>
    </source>
</evidence>
<dbReference type="RefSeq" id="WP_309971535.1">
    <property type="nucleotide sequence ID" value="NZ_JAVDWH010000001.1"/>
</dbReference>
<organism evidence="1 2">
    <name type="scientific">Aeromicrobium panaciterrae</name>
    <dbReference type="NCBI Taxonomy" id="363861"/>
    <lineage>
        <taxon>Bacteria</taxon>
        <taxon>Bacillati</taxon>
        <taxon>Actinomycetota</taxon>
        <taxon>Actinomycetes</taxon>
        <taxon>Propionibacteriales</taxon>
        <taxon>Nocardioidaceae</taxon>
        <taxon>Aeromicrobium</taxon>
    </lineage>
</organism>
<gene>
    <name evidence="1" type="ORF">J2X11_002459</name>
</gene>
<sequence>MRVRASLGPSHFAAYARVLHGWGLDETGTDDERSEGHLDDDLLAALVDVLGRHTSTPDDCYFGLWEGFGDIHGGDAMNFLTRFSGSPVWPGRIFSKPKPPPPVPPAFPPQVMNGPLLEVDHKYFMFGGPLVQAGHWGATPPGPGVPRKINSPNLMWPSDRAWFAMTNIDNTWTGIGGSDELIATLLADPRLEAVRQRYDVASL</sequence>